<evidence type="ECO:0000313" key="9">
    <source>
        <dbReference type="EMBL" id="RDW66625.1"/>
    </source>
</evidence>
<keyword evidence="7 8" id="KW-0472">Membrane</keyword>
<feature type="transmembrane region" description="Helical" evidence="8">
    <location>
        <begin position="258"/>
        <end position="281"/>
    </location>
</feature>
<dbReference type="InterPro" id="IPR001248">
    <property type="entry name" value="Pur-cyt_permease"/>
</dbReference>
<dbReference type="InterPro" id="IPR026030">
    <property type="entry name" value="Pur-cyt_permease_Fcy2/21/22"/>
</dbReference>
<feature type="transmembrane region" description="Helical" evidence="8">
    <location>
        <begin position="389"/>
        <end position="413"/>
    </location>
</feature>
<name>A0A3D8QXY1_9HELO</name>
<comment type="caution">
    <text evidence="9">The sequence shown here is derived from an EMBL/GenBank/DDBJ whole genome shotgun (WGS) entry which is preliminary data.</text>
</comment>
<comment type="similarity">
    <text evidence="2">Belongs to the purine-cytosine permease (2.A.39) family.</text>
</comment>
<evidence type="ECO:0000256" key="8">
    <source>
        <dbReference type="SAM" id="Phobius"/>
    </source>
</evidence>
<protein>
    <submittedName>
        <fullName evidence="9">Uncharacterized protein</fullName>
    </submittedName>
</protein>
<evidence type="ECO:0000313" key="10">
    <source>
        <dbReference type="Proteomes" id="UP000256328"/>
    </source>
</evidence>
<dbReference type="FunFam" id="1.10.4160.10:FF:000002">
    <property type="entry name" value="Purine-cytosine permease fcyB"/>
    <property type="match status" value="1"/>
</dbReference>
<dbReference type="Gene3D" id="1.10.4160.10">
    <property type="entry name" value="Hydantoin permease"/>
    <property type="match status" value="1"/>
</dbReference>
<dbReference type="GO" id="GO:0000329">
    <property type="term" value="C:fungal-type vacuole membrane"/>
    <property type="evidence" value="ECO:0007669"/>
    <property type="project" value="TreeGrafter"/>
</dbReference>
<feature type="transmembrane region" description="Helical" evidence="8">
    <location>
        <begin position="508"/>
        <end position="529"/>
    </location>
</feature>
<organism evidence="9 10">
    <name type="scientific">Coleophoma crateriformis</name>
    <dbReference type="NCBI Taxonomy" id="565419"/>
    <lineage>
        <taxon>Eukaryota</taxon>
        <taxon>Fungi</taxon>
        <taxon>Dikarya</taxon>
        <taxon>Ascomycota</taxon>
        <taxon>Pezizomycotina</taxon>
        <taxon>Leotiomycetes</taxon>
        <taxon>Helotiales</taxon>
        <taxon>Dermateaceae</taxon>
        <taxon>Coleophoma</taxon>
    </lineage>
</organism>
<evidence type="ECO:0000256" key="5">
    <source>
        <dbReference type="ARBA" id="ARBA00022692"/>
    </source>
</evidence>
<reference evidence="9 10" key="1">
    <citation type="journal article" date="2018" name="IMA Fungus">
        <title>IMA Genome-F 9: Draft genome sequence of Annulohypoxylon stygium, Aspergillus mulundensis, Berkeleyomyces basicola (syn. Thielaviopsis basicola), Ceratocystis smalleyi, two Cercospora beticola strains, Coleophoma cylindrospora, Fusarium fracticaudum, Phialophora cf. hyalina, and Morchella septimelata.</title>
        <authorList>
            <person name="Wingfield B.D."/>
            <person name="Bills G.F."/>
            <person name="Dong Y."/>
            <person name="Huang W."/>
            <person name="Nel W.J."/>
            <person name="Swalarsk-Parry B.S."/>
            <person name="Vaghefi N."/>
            <person name="Wilken P.M."/>
            <person name="An Z."/>
            <person name="de Beer Z.W."/>
            <person name="De Vos L."/>
            <person name="Chen L."/>
            <person name="Duong T.A."/>
            <person name="Gao Y."/>
            <person name="Hammerbacher A."/>
            <person name="Kikkert J.R."/>
            <person name="Li Y."/>
            <person name="Li H."/>
            <person name="Li K."/>
            <person name="Li Q."/>
            <person name="Liu X."/>
            <person name="Ma X."/>
            <person name="Naidoo K."/>
            <person name="Pethybridge S.J."/>
            <person name="Sun J."/>
            <person name="Steenkamp E.T."/>
            <person name="van der Nest M.A."/>
            <person name="van Wyk S."/>
            <person name="Wingfield M.J."/>
            <person name="Xiong C."/>
            <person name="Yue Q."/>
            <person name="Zhang X."/>
        </authorList>
    </citation>
    <scope>NUCLEOTIDE SEQUENCE [LARGE SCALE GENOMIC DNA]</scope>
    <source>
        <strain evidence="9 10">BP5796</strain>
    </source>
</reference>
<evidence type="ECO:0000256" key="2">
    <source>
        <dbReference type="ARBA" id="ARBA00008974"/>
    </source>
</evidence>
<evidence type="ECO:0000256" key="7">
    <source>
        <dbReference type="ARBA" id="ARBA00023136"/>
    </source>
</evidence>
<dbReference type="OrthoDB" id="2116389at2759"/>
<comment type="subcellular location">
    <subcellularLocation>
        <location evidence="1">Membrane</location>
        <topology evidence="1">Multi-pass membrane protein</topology>
    </subcellularLocation>
</comment>
<keyword evidence="5 8" id="KW-0812">Transmembrane</keyword>
<dbReference type="GO" id="GO:0005886">
    <property type="term" value="C:plasma membrane"/>
    <property type="evidence" value="ECO:0007669"/>
    <property type="project" value="TreeGrafter"/>
</dbReference>
<feature type="transmembrane region" description="Helical" evidence="8">
    <location>
        <begin position="360"/>
        <end position="382"/>
    </location>
</feature>
<gene>
    <name evidence="9" type="ORF">BP5796_09374</name>
</gene>
<evidence type="ECO:0000256" key="6">
    <source>
        <dbReference type="ARBA" id="ARBA00022989"/>
    </source>
</evidence>
<sequence length="619" mass="67162">MPIAAIDIYSTRESAAKLRTSAAIGHPRVQNSRDLARSPWLAPLLLAYPVSGSRYGHQRIGHKAEFANAISTCGLLYVYKTILELIIVLLPVTSLQRFALWLPVEIMAEKQGVENITRSPPSASLRTEEESGEVMSTTLEAVNILQRYANKLDAIVGLEARGIERVPDELRRRNPAVWDYFQMGIIWFSANCTANNMTVGILGPLAYGLSLKDAMLCCTFGTIFGSACVGYIGSFGPISGNRTLVIARYTMGWWPSKICILLNLVIEIGYGVVDCLVAGLILSAVSGSNMTPIVGVVVAALISWVVATFGIKLFHVFERYTWIPQVVVLFIMIGCAGQHFDTITPSSGSGATVIGNRLSYFFLSASGPLGWTPAAADFYVYFPRTSSKWLIFGMTTCGLVLGKLLVEFIGIGLGSGLTINPDWAAAENISTGALIVEALRPLGAFGHFCAVLLALGIVANNIPGTYSASLSFQLIGPWAAKVPRMVWSTVAVVIYTVCAIVGRAHLLLIFLNFLALIGYWTIIWVITTLEEHLIFRRKSGYDWEAWNTQSLLPVGYAAFVAFLVGWAGAVVCMDETYYVGPIAAMVGDYGADLGLPVAMACTGIVFPPLRYVELKYIGR</sequence>
<keyword evidence="6 8" id="KW-1133">Transmembrane helix</keyword>
<keyword evidence="10" id="KW-1185">Reference proteome</keyword>
<dbReference type="EMBL" id="PDLN01000014">
    <property type="protein sequence ID" value="RDW66625.1"/>
    <property type="molecule type" value="Genomic_DNA"/>
</dbReference>
<feature type="transmembrane region" description="Helical" evidence="8">
    <location>
        <begin position="444"/>
        <end position="464"/>
    </location>
</feature>
<evidence type="ECO:0000256" key="1">
    <source>
        <dbReference type="ARBA" id="ARBA00004141"/>
    </source>
</evidence>
<dbReference type="GO" id="GO:0022857">
    <property type="term" value="F:transmembrane transporter activity"/>
    <property type="evidence" value="ECO:0007669"/>
    <property type="project" value="InterPro"/>
</dbReference>
<proteinExistence type="inferred from homology"/>
<keyword evidence="3" id="KW-0813">Transport</keyword>
<accession>A0A3D8QXY1</accession>
<feature type="transmembrane region" description="Helical" evidence="8">
    <location>
        <begin position="293"/>
        <end position="314"/>
    </location>
</feature>
<evidence type="ECO:0000256" key="4">
    <source>
        <dbReference type="ARBA" id="ARBA00022553"/>
    </source>
</evidence>
<dbReference type="AlphaFoldDB" id="A0A3D8QXY1"/>
<dbReference type="PANTHER" id="PTHR31806">
    <property type="entry name" value="PURINE-CYTOSINE PERMEASE FCY2-RELATED"/>
    <property type="match status" value="1"/>
</dbReference>
<keyword evidence="4" id="KW-0597">Phosphoprotein</keyword>
<feature type="transmembrane region" description="Helical" evidence="8">
    <location>
        <begin position="589"/>
        <end position="609"/>
    </location>
</feature>
<dbReference type="PANTHER" id="PTHR31806:SF8">
    <property type="entry name" value="TRANSPORTER, PUTATIVE (AFU_ORTHOLOGUE AFUA_2G03000)-RELATED"/>
    <property type="match status" value="1"/>
</dbReference>
<feature type="transmembrane region" description="Helical" evidence="8">
    <location>
        <begin position="550"/>
        <end position="569"/>
    </location>
</feature>
<evidence type="ECO:0000256" key="3">
    <source>
        <dbReference type="ARBA" id="ARBA00022448"/>
    </source>
</evidence>
<feature type="transmembrane region" description="Helical" evidence="8">
    <location>
        <begin position="485"/>
        <end position="502"/>
    </location>
</feature>
<dbReference type="GO" id="GO:0015851">
    <property type="term" value="P:nucleobase transport"/>
    <property type="evidence" value="ECO:0007669"/>
    <property type="project" value="UniProtKB-ARBA"/>
</dbReference>
<dbReference type="Proteomes" id="UP000256328">
    <property type="component" value="Unassembled WGS sequence"/>
</dbReference>
<feature type="transmembrane region" description="Helical" evidence="8">
    <location>
        <begin position="321"/>
        <end position="340"/>
    </location>
</feature>
<dbReference type="Pfam" id="PF02133">
    <property type="entry name" value="Transp_cyt_pur"/>
    <property type="match status" value="1"/>
</dbReference>